<comment type="caution">
    <text evidence="3">The sequence shown here is derived from an EMBL/GenBank/DDBJ whole genome shotgun (WGS) entry which is preliminary data.</text>
</comment>
<gene>
    <name evidence="3" type="ORF">C4520_00490</name>
</gene>
<accession>A0A3A4PF23</accession>
<dbReference type="Pfam" id="PF07607">
    <property type="entry name" value="DUF1570"/>
    <property type="match status" value="1"/>
</dbReference>
<feature type="domain" description="DUF1570" evidence="2">
    <location>
        <begin position="460"/>
        <end position="563"/>
    </location>
</feature>
<dbReference type="AlphaFoldDB" id="A0A3A4PF23"/>
<reference evidence="3 4" key="1">
    <citation type="journal article" date="2017" name="ISME J.">
        <title>Energy and carbon metabolisms in a deep terrestrial subsurface fluid microbial community.</title>
        <authorList>
            <person name="Momper L."/>
            <person name="Jungbluth S.P."/>
            <person name="Lee M.D."/>
            <person name="Amend J.P."/>
        </authorList>
    </citation>
    <scope>NUCLEOTIDE SEQUENCE [LARGE SCALE GENOMIC DNA]</scope>
    <source>
        <strain evidence="3">SURF_5</strain>
    </source>
</reference>
<evidence type="ECO:0000313" key="3">
    <source>
        <dbReference type="EMBL" id="RJP26641.1"/>
    </source>
</evidence>
<sequence>MLDTCHIKGACSFKSMSNRSIFKHSLLFLTLLLALLPPLLLSPETVTADILKTGQGLEFKGKCLGVKGKYLHFRTEEGIVLKFSPDKVSVEIETTPDDAPSDSPPVDAKAMRENATVPEDVPYTVTASTSEYEEVVLQTGGTVKGLIESITDEELEMSVITGKSSIANATFPIDQICGIKRLTESSREKLKENIQWIRRTGPGGESFKRVGQPERGYDPVVGECWKLTTAHFHIAGESAESFIRAIALRMEQMFEAYHSYFNVPVSNEPFVKILIFPSYTKYARSMEANKQLASPRVAGFYVPDLNMIVTHQEYENFAAEAETYVCAIAEIERKIASLREVVDAMDGTALTEAKEERRDIAERERAIKKYADDQIYRLNENSKDMDPSEYNRRRDQIEEWRRKELDAINKEWRLSKENYGRTQESIRELDILISQRESLLDRERRFCRSLLIEFEKSQLQTLYHEAWHAYVDHVIKRDQENAGLPLWLEEGLAEFFSNSEINVAEVLVPRIAKGRLITLKLAGNDGLIPLRQLVRYTKKEGYAEQAELFYAQSWGFIYYLNEKFDLRNEDLLLQYIDDLEQEGDPINAFESTFEMNLDVIEKDFKAWILSRPIE</sequence>
<evidence type="ECO:0000313" key="4">
    <source>
        <dbReference type="Proteomes" id="UP000265882"/>
    </source>
</evidence>
<organism evidence="3 4">
    <name type="scientific">Abyssobacteria bacterium (strain SURF_5)</name>
    <dbReference type="NCBI Taxonomy" id="2093360"/>
    <lineage>
        <taxon>Bacteria</taxon>
        <taxon>Pseudomonadati</taxon>
        <taxon>Candidatus Hydrogenedentota</taxon>
        <taxon>Candidatus Abyssobacteria</taxon>
    </lineage>
</organism>
<protein>
    <submittedName>
        <fullName evidence="3">DUF1570 domain-containing protein</fullName>
    </submittedName>
</protein>
<name>A0A3A4PF23_ABYX5</name>
<proteinExistence type="predicted"/>
<feature type="coiled-coil region" evidence="1">
    <location>
        <begin position="328"/>
        <end position="373"/>
    </location>
</feature>
<keyword evidence="1" id="KW-0175">Coiled coil</keyword>
<dbReference type="EMBL" id="QZKU01000005">
    <property type="protein sequence ID" value="RJP26641.1"/>
    <property type="molecule type" value="Genomic_DNA"/>
</dbReference>
<dbReference type="Proteomes" id="UP000265882">
    <property type="component" value="Unassembled WGS sequence"/>
</dbReference>
<evidence type="ECO:0000259" key="2">
    <source>
        <dbReference type="Pfam" id="PF07607"/>
    </source>
</evidence>
<dbReference type="InterPro" id="IPR011464">
    <property type="entry name" value="DUF1570"/>
</dbReference>
<evidence type="ECO:0000256" key="1">
    <source>
        <dbReference type="SAM" id="Coils"/>
    </source>
</evidence>